<dbReference type="Pfam" id="PF13313">
    <property type="entry name" value="DUF4082"/>
    <property type="match status" value="1"/>
</dbReference>
<feature type="compositionally biased region" description="Low complexity" evidence="1">
    <location>
        <begin position="201"/>
        <end position="221"/>
    </location>
</feature>
<dbReference type="SUPFAM" id="SSF51126">
    <property type="entry name" value="Pectin lyase-like"/>
    <property type="match status" value="1"/>
</dbReference>
<feature type="compositionally biased region" description="Low complexity" evidence="1">
    <location>
        <begin position="233"/>
        <end position="247"/>
    </location>
</feature>
<sequence length="502" mass="53188">MVACGLAIAAIPVISALKGSPDRPVSAVAPPTPKATPKMREVSFWTPTTAFKPAPPRHADGSPVELGTRFTAAQDGWVAGIRFFKASGEKGAHTGSLWDATGRRLASIAFTAESASGWQEARFGKTVPIKGGEVYTVSYHSDHGTYAGRPSATALRSGPLSSAKGRTGVYMYGKSRFPHKSNPRNYNYFVDPIYQWWDDQPTLPTTSTPTPSAPTATPSATPKREKPSPKPSPSTSKPSTEPSYEPSGSCPGYPTPDCTGVPPGTDLVTKRLNDGGAYRVKTAGTVLDGVHIPGDLLITANNVTVKNSRIDGTVINEWGTTHYSFKISDSTVGPATGCLTAPGVGESDFTATRVLVRGHGDGFRASGDDIVIRDSYVHLCSRPGDHSDGIQTYMTGKGLVFQHNTVDQRDAKDITAPIFITDPGAVNVSVIDNLIMGGTYALQVKNASGTVVVRGNKLVNKSWVYGPVEADCSSINWSGNTLVTIDDNYRVTSTVGPLPCRS</sequence>
<protein>
    <recommendedName>
        <fullName evidence="2">DUF4082 domain-containing protein</fullName>
    </recommendedName>
</protein>
<organism evidence="3 4">
    <name type="scientific">Planotetraspora phitsanulokensis</name>
    <dbReference type="NCBI Taxonomy" id="575192"/>
    <lineage>
        <taxon>Bacteria</taxon>
        <taxon>Bacillati</taxon>
        <taxon>Actinomycetota</taxon>
        <taxon>Actinomycetes</taxon>
        <taxon>Streptosporangiales</taxon>
        <taxon>Streptosporangiaceae</taxon>
        <taxon>Planotetraspora</taxon>
    </lineage>
</organism>
<evidence type="ECO:0000256" key="1">
    <source>
        <dbReference type="SAM" id="MobiDB-lite"/>
    </source>
</evidence>
<feature type="domain" description="DUF4082" evidence="2">
    <location>
        <begin position="53"/>
        <end position="190"/>
    </location>
</feature>
<dbReference type="Proteomes" id="UP000622547">
    <property type="component" value="Unassembled WGS sequence"/>
</dbReference>
<accession>A0A8J3U467</accession>
<feature type="region of interest" description="Disordered" evidence="1">
    <location>
        <begin position="201"/>
        <end position="267"/>
    </location>
</feature>
<evidence type="ECO:0000259" key="2">
    <source>
        <dbReference type="Pfam" id="PF13313"/>
    </source>
</evidence>
<dbReference type="EMBL" id="BOOP01000011">
    <property type="protein sequence ID" value="GII37886.1"/>
    <property type="molecule type" value="Genomic_DNA"/>
</dbReference>
<comment type="caution">
    <text evidence="3">The sequence shown here is derived from an EMBL/GenBank/DDBJ whole genome shotgun (WGS) entry which is preliminary data.</text>
</comment>
<proteinExistence type="predicted"/>
<dbReference type="AlphaFoldDB" id="A0A8J3U467"/>
<dbReference type="InterPro" id="IPR025141">
    <property type="entry name" value="DUF4082"/>
</dbReference>
<evidence type="ECO:0000313" key="3">
    <source>
        <dbReference type="EMBL" id="GII37886.1"/>
    </source>
</evidence>
<evidence type="ECO:0000313" key="4">
    <source>
        <dbReference type="Proteomes" id="UP000622547"/>
    </source>
</evidence>
<name>A0A8J3U467_9ACTN</name>
<reference evidence="3 4" key="1">
    <citation type="submission" date="2021-01" db="EMBL/GenBank/DDBJ databases">
        <title>Whole genome shotgun sequence of Planotetraspora phitsanulokensis NBRC 104273.</title>
        <authorList>
            <person name="Komaki H."/>
            <person name="Tamura T."/>
        </authorList>
    </citation>
    <scope>NUCLEOTIDE SEQUENCE [LARGE SCALE GENOMIC DNA]</scope>
    <source>
        <strain evidence="3 4">NBRC 104273</strain>
    </source>
</reference>
<dbReference type="InterPro" id="IPR011050">
    <property type="entry name" value="Pectin_lyase_fold/virulence"/>
</dbReference>
<keyword evidence="4" id="KW-1185">Reference proteome</keyword>
<gene>
    <name evidence="3" type="ORF">Pph01_28890</name>
</gene>